<protein>
    <submittedName>
        <fullName evidence="3">Apolipoprotein acyltransferase</fullName>
    </submittedName>
</protein>
<dbReference type="AlphaFoldDB" id="A0A4Y3QQF0"/>
<dbReference type="CDD" id="cd07581">
    <property type="entry name" value="nitrilase_3"/>
    <property type="match status" value="1"/>
</dbReference>
<evidence type="ECO:0000313" key="4">
    <source>
        <dbReference type="Proteomes" id="UP000319525"/>
    </source>
</evidence>
<accession>A0A4Y3QQF0</accession>
<feature type="domain" description="CN hydrolase" evidence="2">
    <location>
        <begin position="1"/>
        <end position="246"/>
    </location>
</feature>
<dbReference type="Pfam" id="PF00795">
    <property type="entry name" value="CN_hydrolase"/>
    <property type="match status" value="1"/>
</dbReference>
<dbReference type="PANTHER" id="PTHR23088:SF27">
    <property type="entry name" value="DEAMINATED GLUTATHIONE AMIDASE"/>
    <property type="match status" value="1"/>
</dbReference>
<reference evidence="3 4" key="1">
    <citation type="submission" date="2019-06" db="EMBL/GenBank/DDBJ databases">
        <title>Whole genome shotgun sequence of Microbacterium testaceum NBRC 12675.</title>
        <authorList>
            <person name="Hosoyama A."/>
            <person name="Uohara A."/>
            <person name="Ohji S."/>
            <person name="Ichikawa N."/>
        </authorList>
    </citation>
    <scope>NUCLEOTIDE SEQUENCE [LARGE SCALE GENOMIC DNA]</scope>
    <source>
        <strain evidence="3 4">NBRC 12675</strain>
    </source>
</reference>
<evidence type="ECO:0000259" key="2">
    <source>
        <dbReference type="PROSITE" id="PS50263"/>
    </source>
</evidence>
<keyword evidence="3" id="KW-0808">Transferase</keyword>
<dbReference type="InterPro" id="IPR001110">
    <property type="entry name" value="UPF0012_CS"/>
</dbReference>
<gene>
    <name evidence="3" type="ORF">MTE01_33570</name>
</gene>
<dbReference type="SUPFAM" id="SSF56317">
    <property type="entry name" value="Carbon-nitrogen hydrolase"/>
    <property type="match status" value="1"/>
</dbReference>
<proteinExistence type="inferred from homology"/>
<name>A0A4Y3QQF0_MICTE</name>
<dbReference type="Gene3D" id="3.60.110.10">
    <property type="entry name" value="Carbon-nitrogen hydrolase"/>
    <property type="match status" value="1"/>
</dbReference>
<dbReference type="RefSeq" id="WP_141378433.1">
    <property type="nucleotide sequence ID" value="NZ_BJML01000020.1"/>
</dbReference>
<evidence type="ECO:0000313" key="3">
    <source>
        <dbReference type="EMBL" id="GEB47412.1"/>
    </source>
</evidence>
<dbReference type="PROSITE" id="PS01227">
    <property type="entry name" value="UPF0012"/>
    <property type="match status" value="1"/>
</dbReference>
<sequence length="267" mass="27896">MRIALAQVVAGSDPVENLSIIARETRRAAADGAELVVFPEAVMCRFAGPDLGGVAEPLDGPWAEGVRRIAREAGVTIVVGMFTPSASPERVRNTLLVAGAVDASYDKIHLYDAFGYRESDAVEPGDHPVTFDLNGVRIGVATCYDVRFPELFRALAEEGADLVLVAASWGSGPGKREHWELLTRARALDTTTVVVAVGQADPLTIGRDDGAGAPTGIGFSGVIAADGTDVVRLGDAPETLVVDVDGPLAAVPRVRAALPVLANGHRL</sequence>
<evidence type="ECO:0000256" key="1">
    <source>
        <dbReference type="ARBA" id="ARBA00010613"/>
    </source>
</evidence>
<dbReference type="Proteomes" id="UP000319525">
    <property type="component" value="Unassembled WGS sequence"/>
</dbReference>
<dbReference type="OrthoDB" id="9811121at2"/>
<keyword evidence="3" id="KW-0449">Lipoprotein</keyword>
<comment type="similarity">
    <text evidence="1">Belongs to the carbon-nitrogen hydrolase superfamily. NIT1/NIT2 family.</text>
</comment>
<keyword evidence="3" id="KW-0012">Acyltransferase</keyword>
<dbReference type="GO" id="GO:0016746">
    <property type="term" value="F:acyltransferase activity"/>
    <property type="evidence" value="ECO:0007669"/>
    <property type="project" value="UniProtKB-KW"/>
</dbReference>
<dbReference type="PROSITE" id="PS50263">
    <property type="entry name" value="CN_HYDROLASE"/>
    <property type="match status" value="1"/>
</dbReference>
<dbReference type="InterPro" id="IPR003010">
    <property type="entry name" value="C-N_Hydrolase"/>
</dbReference>
<comment type="caution">
    <text evidence="3">The sequence shown here is derived from an EMBL/GenBank/DDBJ whole genome shotgun (WGS) entry which is preliminary data.</text>
</comment>
<dbReference type="PANTHER" id="PTHR23088">
    <property type="entry name" value="NITRILASE-RELATED"/>
    <property type="match status" value="1"/>
</dbReference>
<dbReference type="GeneID" id="57146026"/>
<dbReference type="EMBL" id="BJML01000020">
    <property type="protein sequence ID" value="GEB47412.1"/>
    <property type="molecule type" value="Genomic_DNA"/>
</dbReference>
<organism evidence="3 4">
    <name type="scientific">Microbacterium testaceum</name>
    <name type="common">Aureobacterium testaceum</name>
    <name type="synonym">Brevibacterium testaceum</name>
    <dbReference type="NCBI Taxonomy" id="2033"/>
    <lineage>
        <taxon>Bacteria</taxon>
        <taxon>Bacillati</taxon>
        <taxon>Actinomycetota</taxon>
        <taxon>Actinomycetes</taxon>
        <taxon>Micrococcales</taxon>
        <taxon>Microbacteriaceae</taxon>
        <taxon>Microbacterium</taxon>
    </lineage>
</organism>
<dbReference type="InterPro" id="IPR036526">
    <property type="entry name" value="C-N_Hydrolase_sf"/>
</dbReference>